<comment type="catalytic activity">
    <reaction evidence="1 9">
        <text>Release of an N-terminal amino acid, Xaa-|-Yaa-, in which Xaa is preferably Leu, but may be other amino acids including Pro although not Arg or Lys, and Yaa may be Pro. Amino acid amides and methyl esters are also readily hydrolyzed, but rates on arylamides are exceedingly low.</text>
        <dbReference type="EC" id="3.4.11.1"/>
    </reaction>
</comment>
<dbReference type="Proteomes" id="UP000250079">
    <property type="component" value="Chromosome"/>
</dbReference>
<keyword evidence="5 9" id="KW-0645">Protease</keyword>
<evidence type="ECO:0000256" key="5">
    <source>
        <dbReference type="ARBA" id="ARBA00022670"/>
    </source>
</evidence>
<dbReference type="OrthoDB" id="9809354at2"/>
<dbReference type="HAMAP" id="MF_00181">
    <property type="entry name" value="Cytosol_peptidase_M17"/>
    <property type="match status" value="1"/>
</dbReference>
<keyword evidence="7 9" id="KW-0378">Hydrolase</keyword>
<evidence type="ECO:0000313" key="12">
    <source>
        <dbReference type="Proteomes" id="UP000250079"/>
    </source>
</evidence>
<name>A0A2Z2NU09_9GAMM</name>
<dbReference type="Pfam" id="PF00883">
    <property type="entry name" value="Peptidase_M17"/>
    <property type="match status" value="1"/>
</dbReference>
<dbReference type="SUPFAM" id="SSF52949">
    <property type="entry name" value="Macro domain-like"/>
    <property type="match status" value="1"/>
</dbReference>
<proteinExistence type="inferred from homology"/>
<dbReference type="GO" id="GO:0006508">
    <property type="term" value="P:proteolysis"/>
    <property type="evidence" value="ECO:0007669"/>
    <property type="project" value="UniProtKB-KW"/>
</dbReference>
<accession>A0A2Z2NU09</accession>
<feature type="active site" evidence="9">
    <location>
        <position position="354"/>
    </location>
</feature>
<dbReference type="NCBIfam" id="NF002073">
    <property type="entry name" value="PRK00913.1-2"/>
    <property type="match status" value="1"/>
</dbReference>
<dbReference type="PANTHER" id="PTHR11963:SF23">
    <property type="entry name" value="CYTOSOL AMINOPEPTIDASE"/>
    <property type="match status" value="1"/>
</dbReference>
<evidence type="ECO:0000256" key="9">
    <source>
        <dbReference type="HAMAP-Rule" id="MF_00181"/>
    </source>
</evidence>
<comment type="cofactor">
    <cofactor evidence="9">
        <name>Mn(2+)</name>
        <dbReference type="ChEBI" id="CHEBI:29035"/>
    </cofactor>
    <text evidence="9">Binds 2 manganese ions per subunit.</text>
</comment>
<dbReference type="InterPro" id="IPR023042">
    <property type="entry name" value="Peptidase_M17_leu_NH2_pept"/>
</dbReference>
<dbReference type="InterPro" id="IPR011356">
    <property type="entry name" value="Leucine_aapep/pepB"/>
</dbReference>
<organism evidence="11 12">
    <name type="scientific">Granulosicoccus antarcticus IMCC3135</name>
    <dbReference type="NCBI Taxonomy" id="1192854"/>
    <lineage>
        <taxon>Bacteria</taxon>
        <taxon>Pseudomonadati</taxon>
        <taxon>Pseudomonadota</taxon>
        <taxon>Gammaproteobacteria</taxon>
        <taxon>Chromatiales</taxon>
        <taxon>Granulosicoccaceae</taxon>
        <taxon>Granulosicoccus</taxon>
    </lineage>
</organism>
<keyword evidence="4 9" id="KW-0031">Aminopeptidase</keyword>
<dbReference type="EC" id="3.4.11.10" evidence="9"/>
<dbReference type="CDD" id="cd00433">
    <property type="entry name" value="Peptidase_M17"/>
    <property type="match status" value="1"/>
</dbReference>
<dbReference type="InterPro" id="IPR000819">
    <property type="entry name" value="Peptidase_M17_C"/>
</dbReference>
<comment type="similarity">
    <text evidence="3 9">Belongs to the peptidase M17 family.</text>
</comment>
<dbReference type="KEGG" id="gai:IMCC3135_24940"/>
<dbReference type="Gene3D" id="3.40.220.10">
    <property type="entry name" value="Leucine Aminopeptidase, subunit E, domain 1"/>
    <property type="match status" value="1"/>
</dbReference>
<dbReference type="Pfam" id="PF02789">
    <property type="entry name" value="Peptidase_M17_N"/>
    <property type="match status" value="1"/>
</dbReference>
<keyword evidence="6 9" id="KW-0479">Metal-binding</keyword>
<feature type="binding site" evidence="9">
    <location>
        <position position="273"/>
    </location>
    <ligand>
        <name>Mn(2+)</name>
        <dbReference type="ChEBI" id="CHEBI:29035"/>
        <label>2</label>
    </ligand>
</feature>
<dbReference type="AlphaFoldDB" id="A0A2Z2NU09"/>
<dbReference type="EMBL" id="CP018632">
    <property type="protein sequence ID" value="ASJ75052.1"/>
    <property type="molecule type" value="Genomic_DNA"/>
</dbReference>
<keyword evidence="12" id="KW-1185">Reference proteome</keyword>
<dbReference type="PANTHER" id="PTHR11963">
    <property type="entry name" value="LEUCINE AMINOPEPTIDASE-RELATED"/>
    <property type="match status" value="1"/>
</dbReference>
<gene>
    <name evidence="9 11" type="primary">pepA</name>
    <name evidence="11" type="ORF">IMCC3135_24940</name>
</gene>
<evidence type="ECO:0000256" key="6">
    <source>
        <dbReference type="ARBA" id="ARBA00022723"/>
    </source>
</evidence>
<dbReference type="Gene3D" id="3.40.630.10">
    <property type="entry name" value="Zn peptidases"/>
    <property type="match status" value="1"/>
</dbReference>
<evidence type="ECO:0000256" key="7">
    <source>
        <dbReference type="ARBA" id="ARBA00022801"/>
    </source>
</evidence>
<dbReference type="EC" id="3.4.11.1" evidence="9"/>
<evidence type="ECO:0000313" key="11">
    <source>
        <dbReference type="EMBL" id="ASJ75052.1"/>
    </source>
</evidence>
<evidence type="ECO:0000256" key="3">
    <source>
        <dbReference type="ARBA" id="ARBA00009528"/>
    </source>
</evidence>
<protein>
    <recommendedName>
        <fullName evidence="9">Probable cytosol aminopeptidase</fullName>
        <ecNumber evidence="9">3.4.11.1</ecNumber>
    </recommendedName>
    <alternativeName>
        <fullName evidence="9">Leucine aminopeptidase</fullName>
        <shortName evidence="9">LAP</shortName>
        <ecNumber evidence="9">3.4.11.10</ecNumber>
    </alternativeName>
    <alternativeName>
        <fullName evidence="9">Leucyl aminopeptidase</fullName>
    </alternativeName>
</protein>
<keyword evidence="9" id="KW-0963">Cytoplasm</keyword>
<dbReference type="InterPro" id="IPR043472">
    <property type="entry name" value="Macro_dom-like"/>
</dbReference>
<feature type="active site" evidence="9">
    <location>
        <position position="280"/>
    </location>
</feature>
<keyword evidence="8 9" id="KW-0464">Manganese</keyword>
<evidence type="ECO:0000256" key="8">
    <source>
        <dbReference type="ARBA" id="ARBA00023211"/>
    </source>
</evidence>
<sequence>MQINVATRLPRTAENACQLVFLNADGKLKGAARKIDSESQGRIKALFASGDFSGKNAETLMLHGLAGTPASRVLLVGLGDRAAGAASLWRTASKAASKALLASPATLAISDCLNTVSMDGISAPAMAEQLAIDIVGSSYVFTLHTRSNMPAQASLNEVILSTDKARLEAVSEAVDRGQSTAAGMSVARDLGNLAPNTCTPSYLADQALALADEHENLATTIVSEEEMESLGMGAFLAVSRGSRQPGKLIVMEYQGRPKAGKPIVFIGKGVTFDTGGISIKSSEGMDEMKYDMCGAASVFGVMNAVAMLGLPLNVIGIVAAAENMPDGDACRPGDVVTSMSGQTIEILNTDAEGRLVLCDALTYAERFKPDTVVDMATLTGACIVALGKVASAVLGNDQNTINALLSAGEQTGDRCWSLPLWDEYQSQLDSNFADMANIGGRPAGTITAACFLSRFAKQFNWAHLDIAGTAWNSGKEKGATGRPVPLLMQFLYNRLD</sequence>
<dbReference type="PRINTS" id="PR00481">
    <property type="entry name" value="LAMNOPPTDASE"/>
</dbReference>
<reference evidence="11 12" key="1">
    <citation type="submission" date="2016-12" db="EMBL/GenBank/DDBJ databases">
        <authorList>
            <person name="Song W.-J."/>
            <person name="Kurnit D.M."/>
        </authorList>
    </citation>
    <scope>NUCLEOTIDE SEQUENCE [LARGE SCALE GENOMIC DNA]</scope>
    <source>
        <strain evidence="11 12">IMCC3135</strain>
    </source>
</reference>
<dbReference type="InterPro" id="IPR008283">
    <property type="entry name" value="Peptidase_M17_N"/>
</dbReference>
<feature type="binding site" evidence="9">
    <location>
        <position position="273"/>
    </location>
    <ligand>
        <name>Mn(2+)</name>
        <dbReference type="ChEBI" id="CHEBI:29035"/>
        <label>1</label>
    </ligand>
</feature>
<feature type="binding site" evidence="9">
    <location>
        <position position="352"/>
    </location>
    <ligand>
        <name>Mn(2+)</name>
        <dbReference type="ChEBI" id="CHEBI:29035"/>
        <label>2</label>
    </ligand>
</feature>
<evidence type="ECO:0000256" key="4">
    <source>
        <dbReference type="ARBA" id="ARBA00022438"/>
    </source>
</evidence>
<feature type="binding site" evidence="9">
    <location>
        <position position="350"/>
    </location>
    <ligand>
        <name>Mn(2+)</name>
        <dbReference type="ChEBI" id="CHEBI:29035"/>
        <label>1</label>
    </ligand>
</feature>
<comment type="catalytic activity">
    <reaction evidence="2 9">
        <text>Release of an N-terminal amino acid, preferentially leucine, but not glutamic or aspartic acids.</text>
        <dbReference type="EC" id="3.4.11.10"/>
    </reaction>
</comment>
<dbReference type="GO" id="GO:0005737">
    <property type="term" value="C:cytoplasm"/>
    <property type="evidence" value="ECO:0007669"/>
    <property type="project" value="UniProtKB-SubCell"/>
</dbReference>
<dbReference type="PROSITE" id="PS00631">
    <property type="entry name" value="CYTOSOL_AP"/>
    <property type="match status" value="1"/>
</dbReference>
<comment type="subcellular location">
    <subcellularLocation>
        <location evidence="9">Cytoplasm</location>
    </subcellularLocation>
</comment>
<feature type="binding site" evidence="9">
    <location>
        <position position="291"/>
    </location>
    <ligand>
        <name>Mn(2+)</name>
        <dbReference type="ChEBI" id="CHEBI:29035"/>
        <label>2</label>
    </ligand>
</feature>
<evidence type="ECO:0000256" key="1">
    <source>
        <dbReference type="ARBA" id="ARBA00000135"/>
    </source>
</evidence>
<evidence type="ECO:0000259" key="10">
    <source>
        <dbReference type="PROSITE" id="PS00631"/>
    </source>
</evidence>
<dbReference type="RefSeq" id="WP_088920011.1">
    <property type="nucleotide sequence ID" value="NZ_CP018632.1"/>
</dbReference>
<feature type="domain" description="Cytosol aminopeptidase" evidence="10">
    <location>
        <begin position="348"/>
        <end position="355"/>
    </location>
</feature>
<dbReference type="SUPFAM" id="SSF53187">
    <property type="entry name" value="Zn-dependent exopeptidases"/>
    <property type="match status" value="1"/>
</dbReference>
<feature type="binding site" evidence="9">
    <location>
        <position position="352"/>
    </location>
    <ligand>
        <name>Mn(2+)</name>
        <dbReference type="ChEBI" id="CHEBI:29035"/>
        <label>1</label>
    </ligand>
</feature>
<comment type="function">
    <text evidence="9">Presumably involved in the processing and regular turnover of intracellular proteins. Catalyzes the removal of unsubstituted N-terminal amino acids from various peptides.</text>
</comment>
<dbReference type="FunFam" id="3.40.630.10:FF:000004">
    <property type="entry name" value="Probable cytosol aminopeptidase"/>
    <property type="match status" value="1"/>
</dbReference>
<dbReference type="NCBIfam" id="NF002074">
    <property type="entry name" value="PRK00913.1-4"/>
    <property type="match status" value="1"/>
</dbReference>
<dbReference type="GO" id="GO:0070006">
    <property type="term" value="F:metalloaminopeptidase activity"/>
    <property type="evidence" value="ECO:0007669"/>
    <property type="project" value="InterPro"/>
</dbReference>
<feature type="binding site" evidence="9">
    <location>
        <position position="268"/>
    </location>
    <ligand>
        <name>Mn(2+)</name>
        <dbReference type="ChEBI" id="CHEBI:29035"/>
        <label>2</label>
    </ligand>
</feature>
<evidence type="ECO:0000256" key="2">
    <source>
        <dbReference type="ARBA" id="ARBA00000967"/>
    </source>
</evidence>
<dbReference type="GO" id="GO:0030145">
    <property type="term" value="F:manganese ion binding"/>
    <property type="evidence" value="ECO:0007669"/>
    <property type="project" value="UniProtKB-UniRule"/>
</dbReference>